<dbReference type="AlphaFoldDB" id="A0A7N8XXU2"/>
<evidence type="ECO:0000313" key="2">
    <source>
        <dbReference type="Proteomes" id="UP000261640"/>
    </source>
</evidence>
<reference evidence="1" key="2">
    <citation type="submission" date="2025-09" db="UniProtKB">
        <authorList>
            <consortium name="Ensembl"/>
        </authorList>
    </citation>
    <scope>IDENTIFICATION</scope>
</reference>
<keyword evidence="2" id="KW-1185">Reference proteome</keyword>
<evidence type="ECO:0000313" key="1">
    <source>
        <dbReference type="Ensembl" id="ENSMAMP00000052316.1"/>
    </source>
</evidence>
<organism evidence="1 2">
    <name type="scientific">Mastacembelus armatus</name>
    <name type="common">zig-zag eel</name>
    <dbReference type="NCBI Taxonomy" id="205130"/>
    <lineage>
        <taxon>Eukaryota</taxon>
        <taxon>Metazoa</taxon>
        <taxon>Chordata</taxon>
        <taxon>Craniata</taxon>
        <taxon>Vertebrata</taxon>
        <taxon>Euteleostomi</taxon>
        <taxon>Actinopterygii</taxon>
        <taxon>Neopterygii</taxon>
        <taxon>Teleostei</taxon>
        <taxon>Neoteleostei</taxon>
        <taxon>Acanthomorphata</taxon>
        <taxon>Anabantaria</taxon>
        <taxon>Synbranchiformes</taxon>
        <taxon>Mastacembelidae</taxon>
        <taxon>Mastacembelus</taxon>
    </lineage>
</organism>
<sequence>MQRARLLAAAAAMNGGLANGANPALMAGGLNPPLAVGGGAGLIGQPQLAQVRPAQYLSSLSFYLLQFVPFSAFALPAPVPNVYPVPAVNPVSVAHSCVNTSIHIIFIYTLEYQTKRFDFHFSCLVPGSLHGCPSNGTNESSSAAYDGNNIIKHNIYVYSTFQNHCSKVLYIKHTLK</sequence>
<proteinExistence type="predicted"/>
<name>A0A7N8XXU2_9TELE</name>
<dbReference type="Ensembl" id="ENSMAMT00000052591.1">
    <property type="protein sequence ID" value="ENSMAMP00000052316.1"/>
    <property type="gene ID" value="ENSMAMG00000025792.1"/>
</dbReference>
<accession>A0A7N8XXU2</accession>
<reference evidence="1" key="1">
    <citation type="submission" date="2025-08" db="UniProtKB">
        <authorList>
            <consortium name="Ensembl"/>
        </authorList>
    </citation>
    <scope>IDENTIFICATION</scope>
</reference>
<dbReference type="InParanoid" id="A0A7N8XXU2"/>
<protein>
    <submittedName>
        <fullName evidence="1">Uncharacterized protein</fullName>
    </submittedName>
</protein>
<dbReference type="Proteomes" id="UP000261640">
    <property type="component" value="Unplaced"/>
</dbReference>